<proteinExistence type="predicted"/>
<dbReference type="SUPFAM" id="SSF49879">
    <property type="entry name" value="SMAD/FHA domain"/>
    <property type="match status" value="1"/>
</dbReference>
<accession>A0AAD4NCQ5</accession>
<evidence type="ECO:0000313" key="3">
    <source>
        <dbReference type="EMBL" id="KAI1721965.1"/>
    </source>
</evidence>
<feature type="region of interest" description="Disordered" evidence="1">
    <location>
        <begin position="849"/>
        <end position="972"/>
    </location>
</feature>
<dbReference type="SUPFAM" id="SSF57903">
    <property type="entry name" value="FYVE/PHD zinc finger"/>
    <property type="match status" value="1"/>
</dbReference>
<feature type="compositionally biased region" description="Basic residues" evidence="1">
    <location>
        <begin position="1045"/>
        <end position="1056"/>
    </location>
</feature>
<dbReference type="SMART" id="SM00240">
    <property type="entry name" value="FHA"/>
    <property type="match status" value="1"/>
</dbReference>
<gene>
    <name evidence="3" type="ORF">DdX_04255</name>
</gene>
<feature type="compositionally biased region" description="Polar residues" evidence="1">
    <location>
        <begin position="925"/>
        <end position="953"/>
    </location>
</feature>
<dbReference type="InterPro" id="IPR000253">
    <property type="entry name" value="FHA_dom"/>
</dbReference>
<feature type="compositionally biased region" description="Low complexity" evidence="1">
    <location>
        <begin position="1145"/>
        <end position="1155"/>
    </location>
</feature>
<feature type="domain" description="FHA" evidence="2">
    <location>
        <begin position="65"/>
        <end position="123"/>
    </location>
</feature>
<feature type="region of interest" description="Disordered" evidence="1">
    <location>
        <begin position="653"/>
        <end position="717"/>
    </location>
</feature>
<feature type="region of interest" description="Disordered" evidence="1">
    <location>
        <begin position="26"/>
        <end position="48"/>
    </location>
</feature>
<dbReference type="EMBL" id="JAKKPZ010000004">
    <property type="protein sequence ID" value="KAI1721965.1"/>
    <property type="molecule type" value="Genomic_DNA"/>
</dbReference>
<feature type="region of interest" description="Disordered" evidence="1">
    <location>
        <begin position="990"/>
        <end position="1305"/>
    </location>
</feature>
<feature type="compositionally biased region" description="Polar residues" evidence="1">
    <location>
        <begin position="1110"/>
        <end position="1123"/>
    </location>
</feature>
<feature type="region of interest" description="Disordered" evidence="1">
    <location>
        <begin position="770"/>
        <end position="793"/>
    </location>
</feature>
<feature type="compositionally biased region" description="Polar residues" evidence="1">
    <location>
        <begin position="1089"/>
        <end position="1102"/>
    </location>
</feature>
<feature type="compositionally biased region" description="Polar residues" evidence="1">
    <location>
        <begin position="997"/>
        <end position="1008"/>
    </location>
</feature>
<evidence type="ECO:0000259" key="2">
    <source>
        <dbReference type="PROSITE" id="PS50006"/>
    </source>
</evidence>
<dbReference type="Pfam" id="PF00498">
    <property type="entry name" value="FHA"/>
    <property type="match status" value="1"/>
</dbReference>
<feature type="compositionally biased region" description="Polar residues" evidence="1">
    <location>
        <begin position="1164"/>
        <end position="1173"/>
    </location>
</feature>
<reference evidence="3" key="1">
    <citation type="submission" date="2022-01" db="EMBL/GenBank/DDBJ databases">
        <title>Genome Sequence Resource for Two Populations of Ditylenchus destructor, the Migratory Endoparasitic Phytonematode.</title>
        <authorList>
            <person name="Zhang H."/>
            <person name="Lin R."/>
            <person name="Xie B."/>
        </authorList>
    </citation>
    <scope>NUCLEOTIDE SEQUENCE</scope>
    <source>
        <strain evidence="3">BazhouSP</strain>
    </source>
</reference>
<name>A0AAD4NCQ5_9BILA</name>
<feature type="compositionally biased region" description="Low complexity" evidence="1">
    <location>
        <begin position="701"/>
        <end position="717"/>
    </location>
</feature>
<keyword evidence="4" id="KW-1185">Reference proteome</keyword>
<feature type="compositionally biased region" description="Polar residues" evidence="1">
    <location>
        <begin position="893"/>
        <end position="908"/>
    </location>
</feature>
<dbReference type="PROSITE" id="PS50006">
    <property type="entry name" value="FHA_DOMAIN"/>
    <property type="match status" value="1"/>
</dbReference>
<feature type="compositionally biased region" description="Polar residues" evidence="1">
    <location>
        <begin position="1264"/>
        <end position="1280"/>
    </location>
</feature>
<feature type="compositionally biased region" description="Polar residues" evidence="1">
    <location>
        <begin position="1180"/>
        <end position="1190"/>
    </location>
</feature>
<dbReference type="InterPro" id="IPR008984">
    <property type="entry name" value="SMAD_FHA_dom_sf"/>
</dbReference>
<evidence type="ECO:0000256" key="1">
    <source>
        <dbReference type="SAM" id="MobiDB-lite"/>
    </source>
</evidence>
<dbReference type="Gene3D" id="3.30.40.10">
    <property type="entry name" value="Zinc/RING finger domain, C3HC4 (zinc finger)"/>
    <property type="match status" value="1"/>
</dbReference>
<organism evidence="3 4">
    <name type="scientific">Ditylenchus destructor</name>
    <dbReference type="NCBI Taxonomy" id="166010"/>
    <lineage>
        <taxon>Eukaryota</taxon>
        <taxon>Metazoa</taxon>
        <taxon>Ecdysozoa</taxon>
        <taxon>Nematoda</taxon>
        <taxon>Chromadorea</taxon>
        <taxon>Rhabditida</taxon>
        <taxon>Tylenchina</taxon>
        <taxon>Tylenchomorpha</taxon>
        <taxon>Sphaerularioidea</taxon>
        <taxon>Anguinidae</taxon>
        <taxon>Anguininae</taxon>
        <taxon>Ditylenchus</taxon>
    </lineage>
</organism>
<dbReference type="InterPro" id="IPR013083">
    <property type="entry name" value="Znf_RING/FYVE/PHD"/>
</dbReference>
<feature type="compositionally biased region" description="Basic and acidic residues" evidence="1">
    <location>
        <begin position="1191"/>
        <end position="1208"/>
    </location>
</feature>
<dbReference type="CDD" id="cd22685">
    <property type="entry name" value="FHA_TCF19"/>
    <property type="match status" value="1"/>
</dbReference>
<dbReference type="Gene3D" id="2.60.200.20">
    <property type="match status" value="1"/>
</dbReference>
<protein>
    <submittedName>
        <fullName evidence="3">FHA domain-containing protein</fullName>
    </submittedName>
</protein>
<evidence type="ECO:0000313" key="4">
    <source>
        <dbReference type="Proteomes" id="UP001201812"/>
    </source>
</evidence>
<feature type="compositionally biased region" description="Basic and acidic residues" evidence="1">
    <location>
        <begin position="1023"/>
        <end position="1044"/>
    </location>
</feature>
<feature type="compositionally biased region" description="Basic and acidic residues" evidence="1">
    <location>
        <begin position="1296"/>
        <end position="1305"/>
    </location>
</feature>
<feature type="compositionally biased region" description="Low complexity" evidence="1">
    <location>
        <begin position="866"/>
        <end position="881"/>
    </location>
</feature>
<dbReference type="InterPro" id="IPR011011">
    <property type="entry name" value="Znf_FYVE_PHD"/>
</dbReference>
<feature type="compositionally biased region" description="Polar residues" evidence="1">
    <location>
        <begin position="1131"/>
        <end position="1144"/>
    </location>
</feature>
<feature type="compositionally biased region" description="Low complexity" evidence="1">
    <location>
        <begin position="1209"/>
        <end position="1218"/>
    </location>
</feature>
<comment type="caution">
    <text evidence="3">The sequence shown here is derived from an EMBL/GenBank/DDBJ whole genome shotgun (WGS) entry which is preliminary data.</text>
</comment>
<dbReference type="Proteomes" id="UP001201812">
    <property type="component" value="Unassembled WGS sequence"/>
</dbReference>
<sequence length="1375" mass="143288">MVESMFHLRRVQFRNYVCEKNNGGGAVGGKKAGSNDKDAINDNMEPTKNPTLRAKSTYILLDRVTKIGRNPELVDVVLNSVWHSNMISRNHSEIFGELDENQQFKYCICDKSLNGTYVNDHRVNGAVTLKEGDVIKFGHVNGAAIKAGEYAPQQIAEFVFRFERAIPGHVYFGYTKERGRQHPEKTRAYMQIYSDRVVPQEAFPATTPGAAVIGAKAILPQPTIAAANATVAAPTAVPLPPSISGPLPQPTAQFPATTQTHSVTSTAACTVPPTNAILAQPQAPIAVGGQSASAVTQSTLAAASAALGSGAALALQPQHAAAAAALAASANLSPDDMAAVSAHFRTVAAADALNSWNSSLLQLSRLQQQNPHLYGSAFPAAAAAAAAYFQSNNPALWSNVAQWRAALQPNTPATPDWMQLTNQAAQQKALASYSASSLQQQLRLPSYSGQSAALGNAAGLPAPLPIPGTGLPSSAASLLMTAPQQVSQASCSTLCNTSTGANPLYTYSSVLSAAAPGGVIASTSATGPSLLGSSAMLCSTTSSPSAAYSSCTSAAAGGQNGGAGRLPSKEEIDLATRAAAAWPAIASSSASSSSGQPQGFTPSLASVLPSALRQVGVPLSYMANSSGLSIGQRIPIATALAAVSGTINGAATANQTAKPATSQPSTSVDPNSAPRALGSPLVVGTPPLSVKIERGTSNGRPTSLTSNNSGSNLLGSPTLARNDADVFNLTETKPSTSTLNADPEPETQGTSINSLAAAIFDPATRLDKLGRRSSGSNAPVTPALTKSPKKALKRTKTAELGALVTAAIDTGPSTSVLNGSGSSSSRSSIATDLRQLNITTPALETPKADAVKTMECDSSVPSPPKVDNGNMNLMVNNNVNGHHGDNSVMHSPVLSNPSRPCSYQSSIPLSPPRAPCPAVRRSPGASESESHSPNPEAQKYCSSNAADSPTSWSKRQEDELGPKPLKQPRKSNEVARLLNDLTAGNCSWMHQAERSQRGNSTTNSTGASKSGADGGTLPSGIKDGTEKDGEVKKKRALRLEERKLRAMAKRKQHKMMRQISDESSDDSDAEGKSAGAQEKTAPSQKKRSANSSDEAGSDSEATSAKPRRNNLLSSAPTPKTNAKSKALNPELNKTMSTPNGTSAADPTPGDTPTGPFKAVVVKQRLTSLDSSVLKSVMGSPGSTPGKTKISTQEKRRMLKEKEERESKSKAALQKQKASVTKKADKSQRISKRKSGSSGRKGSDESDDSDSDVSVGETKPPPPKRSSNGSANKTPSTTSSAAKRKSGGRVSFAVGTKDTKKNDAGDHNDAWFLYHDPDRDLCAHKQCQRPQQMSINWVQCDDCDGWYHSLCALGSNTELEDDADFHCGCLASKNKK</sequence>
<feature type="compositionally biased region" description="Polar residues" evidence="1">
    <location>
        <begin position="653"/>
        <end position="670"/>
    </location>
</feature>